<feature type="region of interest" description="Disordered" evidence="1">
    <location>
        <begin position="75"/>
        <end position="143"/>
    </location>
</feature>
<feature type="compositionally biased region" description="Basic and acidic residues" evidence="1">
    <location>
        <begin position="119"/>
        <end position="131"/>
    </location>
</feature>
<evidence type="ECO:0000313" key="2">
    <source>
        <dbReference type="EMBL" id="KAK0743146.1"/>
    </source>
</evidence>
<name>A0AA40K268_9PEZI</name>
<sequence>MHLISLHRLRGLAASQSFLRTASLARKEGSQLRLRDDPEPRLCLGTWGPRALGPCHPDPSSAAVRREPSDIDGHFWLTSREPQLPASDLPDTRRRRTPKHDAIWNPRTVTGDSPVSRESSSDLAHDTRDGRSLVSPGSCRSRHRRCGRSLSLEGSSAPPLVPSSSCPLFRPRQPPLLESANPVPFPCKVYGPALSGAALLLSSTVNHGTTTTDGLVGMHVCWHVPPKRLRAWRAPFRYQAIHHTLD</sequence>
<dbReference type="AlphaFoldDB" id="A0AA40K268"/>
<accession>A0AA40K268</accession>
<dbReference type="EMBL" id="JAUKUD010000005">
    <property type="protein sequence ID" value="KAK0743146.1"/>
    <property type="molecule type" value="Genomic_DNA"/>
</dbReference>
<keyword evidence="3" id="KW-1185">Reference proteome</keyword>
<gene>
    <name evidence="2" type="ORF">B0T18DRAFT_414549</name>
</gene>
<feature type="compositionally biased region" description="Polar residues" evidence="1">
    <location>
        <begin position="107"/>
        <end position="118"/>
    </location>
</feature>
<organism evidence="2 3">
    <name type="scientific">Schizothecium vesticola</name>
    <dbReference type="NCBI Taxonomy" id="314040"/>
    <lineage>
        <taxon>Eukaryota</taxon>
        <taxon>Fungi</taxon>
        <taxon>Dikarya</taxon>
        <taxon>Ascomycota</taxon>
        <taxon>Pezizomycotina</taxon>
        <taxon>Sordariomycetes</taxon>
        <taxon>Sordariomycetidae</taxon>
        <taxon>Sordariales</taxon>
        <taxon>Schizotheciaceae</taxon>
        <taxon>Schizothecium</taxon>
    </lineage>
</organism>
<reference evidence="2" key="1">
    <citation type="submission" date="2023-06" db="EMBL/GenBank/DDBJ databases">
        <title>Genome-scale phylogeny and comparative genomics of the fungal order Sordariales.</title>
        <authorList>
            <consortium name="Lawrence Berkeley National Laboratory"/>
            <person name="Hensen N."/>
            <person name="Bonometti L."/>
            <person name="Westerberg I."/>
            <person name="Brannstrom I.O."/>
            <person name="Guillou S."/>
            <person name="Cros-Aarteil S."/>
            <person name="Calhoun S."/>
            <person name="Haridas S."/>
            <person name="Kuo A."/>
            <person name="Mondo S."/>
            <person name="Pangilinan J."/>
            <person name="Riley R."/>
            <person name="LaButti K."/>
            <person name="Andreopoulos B."/>
            <person name="Lipzen A."/>
            <person name="Chen C."/>
            <person name="Yanf M."/>
            <person name="Daum C."/>
            <person name="Ng V."/>
            <person name="Clum A."/>
            <person name="Steindorff A."/>
            <person name="Ohm R."/>
            <person name="Martin F."/>
            <person name="Silar P."/>
            <person name="Natvig D."/>
            <person name="Lalanne C."/>
            <person name="Gautier V."/>
            <person name="Ament-velasquez S.L."/>
            <person name="Kruys A."/>
            <person name="Hutchinson M.I."/>
            <person name="Powell A.J."/>
            <person name="Barry K."/>
            <person name="Miller A.N."/>
            <person name="Grigoriev I.V."/>
            <person name="Debuchy R."/>
            <person name="Gladieux P."/>
            <person name="Thoren M.H."/>
            <person name="Johannesson H."/>
        </authorList>
    </citation>
    <scope>NUCLEOTIDE SEQUENCE</scope>
    <source>
        <strain evidence="2">SMH3187-1</strain>
    </source>
</reference>
<proteinExistence type="predicted"/>
<dbReference type="Proteomes" id="UP001172155">
    <property type="component" value="Unassembled WGS sequence"/>
</dbReference>
<protein>
    <submittedName>
        <fullName evidence="2">Uncharacterized protein</fullName>
    </submittedName>
</protein>
<evidence type="ECO:0000256" key="1">
    <source>
        <dbReference type="SAM" id="MobiDB-lite"/>
    </source>
</evidence>
<comment type="caution">
    <text evidence="2">The sequence shown here is derived from an EMBL/GenBank/DDBJ whole genome shotgun (WGS) entry which is preliminary data.</text>
</comment>
<evidence type="ECO:0000313" key="3">
    <source>
        <dbReference type="Proteomes" id="UP001172155"/>
    </source>
</evidence>